<organism evidence="1">
    <name type="scientific">Lotharella globosa</name>
    <dbReference type="NCBI Taxonomy" id="91324"/>
    <lineage>
        <taxon>Eukaryota</taxon>
        <taxon>Sar</taxon>
        <taxon>Rhizaria</taxon>
        <taxon>Cercozoa</taxon>
        <taxon>Chlorarachniophyceae</taxon>
        <taxon>Lotharella</taxon>
    </lineage>
</organism>
<proteinExistence type="predicted"/>
<accession>A0A7S4DG41</accession>
<gene>
    <name evidence="1" type="ORF">LGLO00237_LOCUS2243</name>
</gene>
<sequence>MTFPESIESNTFTSLLKPAAIRGMHGLIDPFVGGTGIVCWHVANLQNEIAEEIVIAAQTMTGTKKGTTAMTEIAFKEITLPIGHVTTTLGKAARIVIVHQGIAVLTGRMIA</sequence>
<dbReference type="AlphaFoldDB" id="A0A7S4DG41"/>
<reference evidence="1" key="1">
    <citation type="submission" date="2021-01" db="EMBL/GenBank/DDBJ databases">
        <authorList>
            <person name="Corre E."/>
            <person name="Pelletier E."/>
            <person name="Niang G."/>
            <person name="Scheremetjew M."/>
            <person name="Finn R."/>
            <person name="Kale V."/>
            <person name="Holt S."/>
            <person name="Cochrane G."/>
            <person name="Meng A."/>
            <person name="Brown T."/>
            <person name="Cohen L."/>
        </authorList>
    </citation>
    <scope>NUCLEOTIDE SEQUENCE</scope>
    <source>
        <strain evidence="1">CCCM811</strain>
    </source>
</reference>
<evidence type="ECO:0000313" key="1">
    <source>
        <dbReference type="EMBL" id="CAE0647123.1"/>
    </source>
</evidence>
<protein>
    <submittedName>
        <fullName evidence="1">Uncharacterized protein</fullName>
    </submittedName>
</protein>
<name>A0A7S4DG41_9EUKA</name>
<dbReference type="EMBL" id="HBIV01003291">
    <property type="protein sequence ID" value="CAE0647123.1"/>
    <property type="molecule type" value="Transcribed_RNA"/>
</dbReference>